<dbReference type="InterPro" id="IPR036890">
    <property type="entry name" value="HATPase_C_sf"/>
</dbReference>
<feature type="domain" description="Signal transduction histidine kinase internal region" evidence="2">
    <location>
        <begin position="153"/>
        <end position="231"/>
    </location>
</feature>
<evidence type="ECO:0000313" key="3">
    <source>
        <dbReference type="EMBL" id="SNS29206.1"/>
    </source>
</evidence>
<dbReference type="OrthoDB" id="9792992at2"/>
<keyword evidence="4" id="KW-1185">Reference proteome</keyword>
<evidence type="ECO:0000256" key="1">
    <source>
        <dbReference type="SAM" id="Phobius"/>
    </source>
</evidence>
<feature type="transmembrane region" description="Helical" evidence="1">
    <location>
        <begin position="113"/>
        <end position="133"/>
    </location>
</feature>
<reference evidence="4" key="1">
    <citation type="submission" date="2017-06" db="EMBL/GenBank/DDBJ databases">
        <authorList>
            <person name="Varghese N."/>
            <person name="Submissions S."/>
        </authorList>
    </citation>
    <scope>NUCLEOTIDE SEQUENCE [LARGE SCALE GENOMIC DNA]</scope>
    <source>
        <strain evidence="4">NKM1</strain>
    </source>
</reference>
<evidence type="ECO:0000313" key="4">
    <source>
        <dbReference type="Proteomes" id="UP000198432"/>
    </source>
</evidence>
<dbReference type="EMBL" id="FZOQ01000004">
    <property type="protein sequence ID" value="SNS29206.1"/>
    <property type="molecule type" value="Genomic_DNA"/>
</dbReference>
<dbReference type="AlphaFoldDB" id="A0A239D9R3"/>
<dbReference type="Proteomes" id="UP000198432">
    <property type="component" value="Unassembled WGS sequence"/>
</dbReference>
<dbReference type="RefSeq" id="WP_089318318.1">
    <property type="nucleotide sequence ID" value="NZ_FZOQ01000004.1"/>
</dbReference>
<keyword evidence="1" id="KW-1133">Transmembrane helix</keyword>
<feature type="transmembrane region" description="Helical" evidence="1">
    <location>
        <begin position="40"/>
        <end position="63"/>
    </location>
</feature>
<dbReference type="GO" id="GO:0000155">
    <property type="term" value="F:phosphorelay sensor kinase activity"/>
    <property type="evidence" value="ECO:0007669"/>
    <property type="project" value="InterPro"/>
</dbReference>
<organism evidence="3 4">
    <name type="scientific">Pontibacter ummariensis</name>
    <dbReference type="NCBI Taxonomy" id="1610492"/>
    <lineage>
        <taxon>Bacteria</taxon>
        <taxon>Pseudomonadati</taxon>
        <taxon>Bacteroidota</taxon>
        <taxon>Cytophagia</taxon>
        <taxon>Cytophagales</taxon>
        <taxon>Hymenobacteraceae</taxon>
        <taxon>Pontibacter</taxon>
    </lineage>
</organism>
<feature type="transmembrane region" description="Helical" evidence="1">
    <location>
        <begin position="75"/>
        <end position="93"/>
    </location>
</feature>
<evidence type="ECO:0000259" key="2">
    <source>
        <dbReference type="Pfam" id="PF06580"/>
    </source>
</evidence>
<gene>
    <name evidence="3" type="ORF">SAMN06296052_104133</name>
</gene>
<dbReference type="Pfam" id="PF06580">
    <property type="entry name" value="His_kinase"/>
    <property type="match status" value="1"/>
</dbReference>
<dbReference type="Gene3D" id="3.30.565.10">
    <property type="entry name" value="Histidine kinase-like ATPase, C-terminal domain"/>
    <property type="match status" value="1"/>
</dbReference>
<dbReference type="PANTHER" id="PTHR34220:SF7">
    <property type="entry name" value="SENSOR HISTIDINE KINASE YPDA"/>
    <property type="match status" value="1"/>
</dbReference>
<name>A0A239D9R3_9BACT</name>
<protein>
    <submittedName>
        <fullName evidence="3">Histidine kinase</fullName>
    </submittedName>
</protein>
<proteinExistence type="predicted"/>
<feature type="transmembrane region" description="Helical" evidence="1">
    <location>
        <begin position="7"/>
        <end position="28"/>
    </location>
</feature>
<dbReference type="GO" id="GO:0016020">
    <property type="term" value="C:membrane"/>
    <property type="evidence" value="ECO:0007669"/>
    <property type="project" value="InterPro"/>
</dbReference>
<keyword evidence="1" id="KW-0472">Membrane</keyword>
<dbReference type="PANTHER" id="PTHR34220">
    <property type="entry name" value="SENSOR HISTIDINE KINASE YPDA"/>
    <property type="match status" value="1"/>
</dbReference>
<dbReference type="InterPro" id="IPR010559">
    <property type="entry name" value="Sig_transdc_His_kin_internal"/>
</dbReference>
<keyword evidence="3" id="KW-0808">Transferase</keyword>
<keyword evidence="1" id="KW-0812">Transmembrane</keyword>
<keyword evidence="3" id="KW-0418">Kinase</keyword>
<sequence>MFRSKYIAPLIHLLVWLLGYLAVVSWVNTLGNFRSADHTLFLPVTLGTLVNVCLFYTTSLFLIPEYFATRRTAVFLLKLLLLLLGLTLLETVVDHLFFVNYYSTEEETLGTQFLLNILFNFMVLSLALGYGFTRSWFRNEKQRQQLKQEMLQAELNFLKAQVNPHFLFNVLNMAFSSAARSGDERTAGIIEKLANLMRYMLYESNVDSIELSREVDYLESFIELQKLRLSSEIKGAIRFCVTGDCSRVRIAPLLLIPFVENAFKHGIRLDKPSDILIQLEVAEEALRFRVENAIAQTQQSPERKVGGVGLENVRKRLALLYPGRHELQTYQQGDTFISSLTLTLK</sequence>
<dbReference type="InterPro" id="IPR050640">
    <property type="entry name" value="Bact_2-comp_sensor_kinase"/>
</dbReference>
<accession>A0A239D9R3</accession>